<dbReference type="SUPFAM" id="SSF56219">
    <property type="entry name" value="DNase I-like"/>
    <property type="match status" value="1"/>
</dbReference>
<dbReference type="CDD" id="cd09076">
    <property type="entry name" value="L1-EN"/>
    <property type="match status" value="1"/>
</dbReference>
<feature type="compositionally biased region" description="Basic and acidic residues" evidence="1">
    <location>
        <begin position="36"/>
        <end position="53"/>
    </location>
</feature>
<evidence type="ECO:0000256" key="1">
    <source>
        <dbReference type="SAM" id="MobiDB-lite"/>
    </source>
</evidence>
<feature type="compositionally biased region" description="Polar residues" evidence="1">
    <location>
        <begin position="1211"/>
        <end position="1224"/>
    </location>
</feature>
<dbReference type="EMBL" id="FMWP01000014">
    <property type="protein sequence ID" value="SCZ89883.1"/>
    <property type="molecule type" value="Genomic_DNA"/>
</dbReference>
<dbReference type="OrthoDB" id="1920326at2759"/>
<name>A0A2X0L2S8_9BASI</name>
<feature type="compositionally biased region" description="Pro residues" evidence="1">
    <location>
        <begin position="904"/>
        <end position="918"/>
    </location>
</feature>
<feature type="region of interest" description="Disordered" evidence="1">
    <location>
        <begin position="1859"/>
        <end position="1902"/>
    </location>
</feature>
<sequence length="1902" mass="208916">MQLSLSFWNRNGSVAAATSSPPASTSSQGSGIGSSRDTRDGATQSRADKRRINELSNDGQDSYSQSKIESRIMLNRHRTVRMRMDCSKIRMAMAKTFTPAPTTSSTITTNMQDCGGTQIQKTEAAGKSIWGKAPTSKVLSSDDVAVRILLDPWHFFDQIYVSKKHGAAKAFARAFSDAVFIPNSDDRVLLEARLAKLGITWEEAVRSPVWNKKLWRRVRRWIPPPSVLEPLIREVFEKFGALIDAKTTQPLFNKAAHEAAKRCLEAIRKGQVSDPVGIELYTDRGPCGGPDGKADDGVRVYSCQRGTNSLEGGIHRNVRQRFPKSGVTPYHANACLSDYVLVHNSTVGTFNRTGKAYVGHFDLWLTVELHRMRRKTAAYLPAHPTNMSETVNPLLYAPSTETFGIVPIVEVAQKSNNIEPYCVESGAFRFEPLKWSPRNLLHKNMGRTIQQMQIQLPADRKLRHTWLAKRQGTRFAVLHVHTPTERALYKHILSHLEPSTSRDQRAIRIAERWNAYANGIDIFYNMPEHISSWESRWSSLANAQAIMNMVENDVKATQAMITDPSRGRNVSPPPAKPLLGHKPPVSGMLTDAEVEASNPPTSFIRPSGAMDTNNNGPRAGIATSGSSVSVVTGKVMRHCRFCGQASCKFKGSASARQGSEILCENPCVDCGKMYGLSEERDPNNPESPRFCKGLTTAEMGGRARYKKDAIVYHPPPPPGTGTGPAFPGPLCFPHTRAHALTGGTRDARSLLGLHCVVDVSLPASAAAFTTCRDRCVPHSQDYLPADEALLVRAYSYVSPCWATQHADCTALSRTFASSRAFCADPPLYSDLPCRKGMLSRSMDFSIITCSRLTFRSFGRKAPYCDSNTPMLSFVLLQLLFRNDSREKMDNNNNNNNTNNASPAAIPPLRPDPPDPPGQAPATTTKSYSAAVGARSAAKHGNATANTSTAVAAHPLMHNIENCVIINTPPSTSVEQVLLALDKHYPALTGAMPCVIKGQRGLRFPKAADLDTLVANGLTVGKTLCKVEKLYSSTKGGVVQCTLTGFFSDPEGLRLFDEQIAAYGTVLRRRIQYIGKTKHISGVYEFILALKDVDVLPPASLSIARDGVTERIPLRITGGMRHCVFCRSAAHVLKDCPVAPACKSCESTSHATQHCPGRHASSPQGRPTSRAPHASTVTTAAPAGSKSIPVASAPDRTTKKRRVEQDLAAQTEDLSNRAQPESLSKTARPEFSFNFPSNTAPQPASNQGTASSLPRPKPDPMTPTPTTRPTKKPKTKKHLPRTWNTLWTKMMSTTKIPNVSFVAANVQSINEDRKRASLFSNLRSHNADVFLLSETGRPSPERVAQWTQECQDLKLSALFTPFNNTAILWKSDSVVITIDPESPPNTLRASFSFPDRVTDATFRVGDSKVRVVVVYAPSSDKPDKKRFLSHLSTALRQVVRDEPSPPALLVGGDWNCVESQPLDSENQNGTNYGGQEMRDLATANNLFDAYRLHHPKGRATTNRSAPGTCRRLDRIYVSPDWVDLFHDHKIWAPVLKSTHSMVVARFQVPGAIDIGPGKFKLGLHVIEGDATCEYLTSIVRTLYNEALLQTPNDPPAAWTSTKHRLLPELQALARTFARFRRGGSEQERADHSRYGAALRSRLDPSLAGPSSIFIRLRKVRASDLIPSLTVNDVVHSDPDSMLGAASDYFERVYEDRPIDDAALKAIIDGLASTRLSPADSLKLEEAYPLEEMTKAQEACKSNSSPGPDGLPVEFYRATWPATGPILREVINSIPTEARQPGPLPRNTAHIHLIHKRGERDQLSNKRPISLINADERIISQAHNQRLAPLLESLIGPTQRGFVPNRWIGTNIAEVQCLMDPGLPGPYPCRGKKKEREKKEEGEKKKGKVRKGKEGEGTKKISGT</sequence>
<dbReference type="PANTHER" id="PTHR31635:SF196">
    <property type="entry name" value="REVERSE TRANSCRIPTASE DOMAIN-CONTAINING PROTEIN-RELATED"/>
    <property type="match status" value="1"/>
</dbReference>
<feature type="compositionally biased region" description="Low complexity" evidence="1">
    <location>
        <begin position="15"/>
        <end position="35"/>
    </location>
</feature>
<feature type="region of interest" description="Disordered" evidence="1">
    <location>
        <begin position="886"/>
        <end position="940"/>
    </location>
</feature>
<evidence type="ECO:0000313" key="3">
    <source>
        <dbReference type="EMBL" id="SCZ89883.1"/>
    </source>
</evidence>
<accession>A0A2X0L2S8</accession>
<dbReference type="PANTHER" id="PTHR31635">
    <property type="entry name" value="REVERSE TRANSCRIPTASE DOMAIN-CONTAINING PROTEIN-RELATED"/>
    <property type="match status" value="1"/>
</dbReference>
<dbReference type="InterPro" id="IPR036691">
    <property type="entry name" value="Endo/exonu/phosph_ase_sf"/>
</dbReference>
<feature type="region of interest" description="Disordered" evidence="1">
    <location>
        <begin position="1148"/>
        <end position="1280"/>
    </location>
</feature>
<evidence type="ECO:0000259" key="2">
    <source>
        <dbReference type="Pfam" id="PF03372"/>
    </source>
</evidence>
<feature type="compositionally biased region" description="Low complexity" evidence="1">
    <location>
        <begin position="890"/>
        <end position="903"/>
    </location>
</feature>
<keyword evidence="4" id="KW-1185">Reference proteome</keyword>
<dbReference type="Gene3D" id="3.60.10.10">
    <property type="entry name" value="Endonuclease/exonuclease/phosphatase"/>
    <property type="match status" value="1"/>
</dbReference>
<organism evidence="3 4">
    <name type="scientific">Microbotryum saponariae</name>
    <dbReference type="NCBI Taxonomy" id="289078"/>
    <lineage>
        <taxon>Eukaryota</taxon>
        <taxon>Fungi</taxon>
        <taxon>Dikarya</taxon>
        <taxon>Basidiomycota</taxon>
        <taxon>Pucciniomycotina</taxon>
        <taxon>Microbotryomycetes</taxon>
        <taxon>Microbotryales</taxon>
        <taxon>Microbotryaceae</taxon>
        <taxon>Microbotryum</taxon>
    </lineage>
</organism>
<feature type="compositionally biased region" description="Basic residues" evidence="1">
    <location>
        <begin position="1268"/>
        <end position="1279"/>
    </location>
</feature>
<dbReference type="GO" id="GO:0003824">
    <property type="term" value="F:catalytic activity"/>
    <property type="evidence" value="ECO:0007669"/>
    <property type="project" value="InterPro"/>
</dbReference>
<dbReference type="InterPro" id="IPR005135">
    <property type="entry name" value="Endo/exonuclease/phosphatase"/>
</dbReference>
<proteinExistence type="predicted"/>
<feature type="compositionally biased region" description="Polar residues" evidence="1">
    <location>
        <begin position="1233"/>
        <end position="1251"/>
    </location>
</feature>
<gene>
    <name evidence="3" type="ORF">BZ3500_MVSOF-1268-A1-R1_CHR1-3G01637</name>
</gene>
<feature type="compositionally biased region" description="Polar residues" evidence="1">
    <location>
        <begin position="54"/>
        <end position="66"/>
    </location>
</feature>
<dbReference type="Pfam" id="PF03372">
    <property type="entry name" value="Exo_endo_phos"/>
    <property type="match status" value="1"/>
</dbReference>
<dbReference type="Proteomes" id="UP000249723">
    <property type="component" value="Unassembled WGS sequence"/>
</dbReference>
<feature type="domain" description="Endonuclease/exonuclease/phosphatase" evidence="2">
    <location>
        <begin position="1303"/>
        <end position="1522"/>
    </location>
</feature>
<protein>
    <submittedName>
        <fullName evidence="3">BZ3500_MvSof-1268-A1-R1_Chr1-3g01637 protein</fullName>
    </submittedName>
</protein>
<feature type="compositionally biased region" description="Basic and acidic residues" evidence="1">
    <location>
        <begin position="1890"/>
        <end position="1902"/>
    </location>
</feature>
<evidence type="ECO:0000313" key="4">
    <source>
        <dbReference type="Proteomes" id="UP000249723"/>
    </source>
</evidence>
<reference evidence="4" key="1">
    <citation type="submission" date="2016-10" db="EMBL/GenBank/DDBJ databases">
        <authorList>
            <person name="Jeantristanb JTB J.-T."/>
            <person name="Ricardo R."/>
        </authorList>
    </citation>
    <scope>NUCLEOTIDE SEQUENCE [LARGE SCALE GENOMIC DNA]</scope>
</reference>
<feature type="region of interest" description="Disordered" evidence="1">
    <location>
        <begin position="12"/>
        <end position="66"/>
    </location>
</feature>